<comment type="subcellular location">
    <subcellularLocation>
        <location evidence="1">Cell membrane</location>
        <topology evidence="1">Multi-pass membrane protein</topology>
    </subcellularLocation>
</comment>
<keyword evidence="10" id="KW-1071">Ligand-gated ion channel</keyword>
<keyword evidence="6" id="KW-0406">Ion transport</keyword>
<evidence type="ECO:0000256" key="8">
    <source>
        <dbReference type="ARBA" id="ARBA00023170"/>
    </source>
</evidence>
<dbReference type="Pfam" id="PF24061">
    <property type="entry name" value="LBD_receptor"/>
    <property type="match status" value="1"/>
</dbReference>
<dbReference type="GO" id="GO:0015276">
    <property type="term" value="F:ligand-gated monoatomic ion channel activity"/>
    <property type="evidence" value="ECO:0007669"/>
    <property type="project" value="InterPro"/>
</dbReference>
<feature type="transmembrane region" description="Helical" evidence="12">
    <location>
        <begin position="471"/>
        <end position="491"/>
    </location>
</feature>
<reference evidence="15" key="2">
    <citation type="submission" date="2022-10" db="EMBL/GenBank/DDBJ databases">
        <authorList>
            <consortium name="ENA_rothamsted_submissions"/>
            <consortium name="culmorum"/>
            <person name="King R."/>
        </authorList>
    </citation>
    <scope>NUCLEOTIDE SEQUENCE</scope>
</reference>
<reference evidence="15" key="1">
    <citation type="submission" date="2022-01" db="EMBL/GenBank/DDBJ databases">
        <authorList>
            <person name="King R."/>
        </authorList>
    </citation>
    <scope>NUCLEOTIDE SEQUENCE</scope>
</reference>
<evidence type="ECO:0000256" key="6">
    <source>
        <dbReference type="ARBA" id="ARBA00023065"/>
    </source>
</evidence>
<dbReference type="PANTHER" id="PTHR42643">
    <property type="entry name" value="IONOTROPIC RECEPTOR 20A-RELATED"/>
    <property type="match status" value="1"/>
</dbReference>
<evidence type="ECO:0000256" key="7">
    <source>
        <dbReference type="ARBA" id="ARBA00023136"/>
    </source>
</evidence>
<protein>
    <recommendedName>
        <fullName evidence="17">Ionotropic receptor</fullName>
    </recommendedName>
</protein>
<keyword evidence="11" id="KW-0407">Ion channel</keyword>
<dbReference type="EMBL" id="OU895878">
    <property type="protein sequence ID" value="CAG9803235.1"/>
    <property type="molecule type" value="Genomic_DNA"/>
</dbReference>
<keyword evidence="3" id="KW-1003">Cell membrane</keyword>
<organism evidence="15 16">
    <name type="scientific">Chironomus riparius</name>
    <dbReference type="NCBI Taxonomy" id="315576"/>
    <lineage>
        <taxon>Eukaryota</taxon>
        <taxon>Metazoa</taxon>
        <taxon>Ecdysozoa</taxon>
        <taxon>Arthropoda</taxon>
        <taxon>Hexapoda</taxon>
        <taxon>Insecta</taxon>
        <taxon>Pterygota</taxon>
        <taxon>Neoptera</taxon>
        <taxon>Endopterygota</taxon>
        <taxon>Diptera</taxon>
        <taxon>Nematocera</taxon>
        <taxon>Chironomoidea</taxon>
        <taxon>Chironomidae</taxon>
        <taxon>Chironominae</taxon>
        <taxon>Chironomus</taxon>
    </lineage>
</organism>
<dbReference type="GO" id="GO:0005886">
    <property type="term" value="C:plasma membrane"/>
    <property type="evidence" value="ECO:0007669"/>
    <property type="project" value="UniProtKB-SubCell"/>
</dbReference>
<dbReference type="InterPro" id="IPR052192">
    <property type="entry name" value="Insect_Ionotropic_Sensory_Rcpt"/>
</dbReference>
<keyword evidence="9" id="KW-0325">Glycoprotein</keyword>
<evidence type="ECO:0000313" key="15">
    <source>
        <dbReference type="EMBL" id="CAG9803235.1"/>
    </source>
</evidence>
<feature type="transmembrane region" description="Helical" evidence="12">
    <location>
        <begin position="716"/>
        <end position="735"/>
    </location>
</feature>
<keyword evidence="7 12" id="KW-0472">Membrane</keyword>
<keyword evidence="2" id="KW-0813">Transport</keyword>
<feature type="domain" description="Ionotropic glutamate receptor L-glutamate and glycine-binding" evidence="13">
    <location>
        <begin position="347"/>
        <end position="454"/>
    </location>
</feature>
<evidence type="ECO:0000313" key="16">
    <source>
        <dbReference type="Proteomes" id="UP001153620"/>
    </source>
</evidence>
<dbReference type="Gene3D" id="1.10.287.70">
    <property type="match status" value="1"/>
</dbReference>
<evidence type="ECO:0000256" key="12">
    <source>
        <dbReference type="SAM" id="Phobius"/>
    </source>
</evidence>
<evidence type="ECO:0000256" key="5">
    <source>
        <dbReference type="ARBA" id="ARBA00022989"/>
    </source>
</evidence>
<dbReference type="PANTHER" id="PTHR42643:SF37">
    <property type="entry name" value="IONOTROPIC RECEPTOR 11A-RELATED"/>
    <property type="match status" value="1"/>
</dbReference>
<feature type="domain" description="Putative ionotropic receptor ligand binding" evidence="14">
    <location>
        <begin position="230"/>
        <end position="341"/>
    </location>
</feature>
<gene>
    <name evidence="15" type="ORF">CHIRRI_LOCUS6136</name>
</gene>
<name>A0A9N9RT81_9DIPT</name>
<evidence type="ECO:0000259" key="13">
    <source>
        <dbReference type="Pfam" id="PF10613"/>
    </source>
</evidence>
<evidence type="ECO:0000256" key="2">
    <source>
        <dbReference type="ARBA" id="ARBA00022448"/>
    </source>
</evidence>
<dbReference type="SUPFAM" id="SSF53850">
    <property type="entry name" value="Periplasmic binding protein-like II"/>
    <property type="match status" value="1"/>
</dbReference>
<evidence type="ECO:0000256" key="9">
    <source>
        <dbReference type="ARBA" id="ARBA00023180"/>
    </source>
</evidence>
<evidence type="ECO:0000256" key="4">
    <source>
        <dbReference type="ARBA" id="ARBA00022692"/>
    </source>
</evidence>
<evidence type="ECO:0000256" key="10">
    <source>
        <dbReference type="ARBA" id="ARBA00023286"/>
    </source>
</evidence>
<feature type="transmembrane region" description="Helical" evidence="12">
    <location>
        <begin position="531"/>
        <end position="550"/>
    </location>
</feature>
<keyword evidence="16" id="KW-1185">Reference proteome</keyword>
<dbReference type="InterPro" id="IPR019594">
    <property type="entry name" value="Glu/Gly-bd"/>
</dbReference>
<dbReference type="Pfam" id="PF10613">
    <property type="entry name" value="Lig_chan-Glu_bd"/>
    <property type="match status" value="1"/>
</dbReference>
<evidence type="ECO:0008006" key="17">
    <source>
        <dbReference type="Google" id="ProtNLM"/>
    </source>
</evidence>
<keyword evidence="5 12" id="KW-1133">Transmembrane helix</keyword>
<keyword evidence="8" id="KW-0675">Receptor</keyword>
<sequence length="751" mass="87380">MFTFYPFSYVKCSNTNPININEFNNNTRKWIRGTVFPSKLRDFHNCPINAIVCAYGPSAQETIFLNGTKLINESDVEIFRGIASALNAKLSLKVLTEPGAWGQVFENGTMAGSLYKFLQSDGRKRDLQTIDELIENDFKFVIDPTVEDMVKYQKFYGTSPVWYRNETDNFNVNLLKAFESAIKMWENSSMRIIGTEGIFTAIEKSLNFSEFSFELLTKEFFNSSRILSSSYVNLIMLEDSKDISIIFHKNNLQYFRLDGFYILLSFNACNKTNESKIFEKVWQQQIYNINLICKNSDEEIQMKTFVPYQFGKCGSTDSVIIDKFINYSWNNENFFPQKFTNLFKCQLKVASFLYPPITMRETLADGSFRYFGSEMEIVKELSQILNFNINHNYVPKTGSSGLLFDNGTGVGLLKQTLDGEMDMLMGFYYLTLQRSKFLSFTQSHYSIPLVIMIPGGQPYSAFEKLFQPFQLILWCSLLLTFAIELVTITIINCQNEKIRNFVFGSKINTPYLNLYNILVNGFQDVLPQRTFARYVLMIFMIFCLVLRTTYQGSLYQFLQSDGTKPNMETIDELMRHHYLFYIRETLEHNIKSMSFYNRRKVVKFSEYPALIKKTLDPNFKGGIIMPLLEVILPNQENYKNFIFRVLKEYLFDVQIVYYYPKNFHLVDVLDEKLELLKSAGIVSMWMDHYVDKKYVNIKTPSTGPRIINVNQLLGSFEVWTIGMIISIVLFVIEVVSSHKSMKLLRNVLNKI</sequence>
<evidence type="ECO:0000256" key="3">
    <source>
        <dbReference type="ARBA" id="ARBA00022475"/>
    </source>
</evidence>
<dbReference type="Proteomes" id="UP001153620">
    <property type="component" value="Chromosome 2"/>
</dbReference>
<keyword evidence="4 12" id="KW-0812">Transmembrane</keyword>
<evidence type="ECO:0000259" key="14">
    <source>
        <dbReference type="Pfam" id="PF24061"/>
    </source>
</evidence>
<proteinExistence type="predicted"/>
<dbReference type="Gene3D" id="3.40.190.10">
    <property type="entry name" value="Periplasmic binding protein-like II"/>
    <property type="match status" value="1"/>
</dbReference>
<evidence type="ECO:0000256" key="11">
    <source>
        <dbReference type="ARBA" id="ARBA00023303"/>
    </source>
</evidence>
<accession>A0A9N9RT81</accession>
<dbReference type="OrthoDB" id="7739311at2759"/>
<evidence type="ECO:0000256" key="1">
    <source>
        <dbReference type="ARBA" id="ARBA00004651"/>
    </source>
</evidence>
<dbReference type="AlphaFoldDB" id="A0A9N9RT81"/>
<dbReference type="InterPro" id="IPR056198">
    <property type="entry name" value="LBD_receptor"/>
</dbReference>